<evidence type="ECO:0000313" key="12">
    <source>
        <dbReference type="EMBL" id="KAJ0398829.1"/>
    </source>
</evidence>
<evidence type="ECO:0000256" key="6">
    <source>
        <dbReference type="PROSITE-ProRule" id="PRU00703"/>
    </source>
</evidence>
<evidence type="ECO:0000256" key="9">
    <source>
        <dbReference type="SAM" id="Phobius"/>
    </source>
</evidence>
<organism evidence="12 13">
    <name type="scientific">Pythium insidiosum</name>
    <name type="common">Pythiosis disease agent</name>
    <dbReference type="NCBI Taxonomy" id="114742"/>
    <lineage>
        <taxon>Eukaryota</taxon>
        <taxon>Sar</taxon>
        <taxon>Stramenopiles</taxon>
        <taxon>Oomycota</taxon>
        <taxon>Peronosporomycetes</taxon>
        <taxon>Pythiales</taxon>
        <taxon>Pythiaceae</taxon>
        <taxon>Pythium</taxon>
    </lineage>
</organism>
<dbReference type="PANTHER" id="PTHR12064:SF97">
    <property type="entry name" value="METAL TRANSPORTER CNNM-5"/>
    <property type="match status" value="1"/>
</dbReference>
<evidence type="ECO:0000259" key="10">
    <source>
        <dbReference type="PROSITE" id="PS51371"/>
    </source>
</evidence>
<dbReference type="GO" id="GO:0005737">
    <property type="term" value="C:cytoplasm"/>
    <property type="evidence" value="ECO:0007669"/>
    <property type="project" value="TreeGrafter"/>
</dbReference>
<name>A0AAD5LZG9_PYTIN</name>
<comment type="subcellular location">
    <subcellularLocation>
        <location evidence="1">Membrane</location>
        <topology evidence="1">Multi-pass membrane protein</topology>
    </subcellularLocation>
</comment>
<keyword evidence="6" id="KW-0129">CBS domain</keyword>
<accession>A0AAD5LZG9</accession>
<dbReference type="AlphaFoldDB" id="A0AAD5LZG9"/>
<dbReference type="EMBL" id="JAKCXM010000203">
    <property type="protein sequence ID" value="KAJ0398829.1"/>
    <property type="molecule type" value="Genomic_DNA"/>
</dbReference>
<protein>
    <recommendedName>
        <fullName evidence="14">CNNM transmembrane domain-containing protein</fullName>
    </recommendedName>
</protein>
<dbReference type="GO" id="GO:0016020">
    <property type="term" value="C:membrane"/>
    <property type="evidence" value="ECO:0007669"/>
    <property type="project" value="UniProtKB-SubCell"/>
</dbReference>
<dbReference type="PANTHER" id="PTHR12064">
    <property type="entry name" value="METAL TRANSPORTER CNNM"/>
    <property type="match status" value="1"/>
</dbReference>
<evidence type="ECO:0000256" key="3">
    <source>
        <dbReference type="ARBA" id="ARBA00022737"/>
    </source>
</evidence>
<gene>
    <name evidence="12" type="ORF">P43SY_004960</name>
</gene>
<reference evidence="12" key="1">
    <citation type="submission" date="2021-12" db="EMBL/GenBank/DDBJ databases">
        <title>Prjna785345.</title>
        <authorList>
            <person name="Rujirawat T."/>
            <person name="Krajaejun T."/>
        </authorList>
    </citation>
    <scope>NUCLEOTIDE SEQUENCE</scope>
    <source>
        <strain evidence="12">Pi057C3</strain>
    </source>
</reference>
<dbReference type="CDD" id="cd04590">
    <property type="entry name" value="CBS_pair_CorC_HlyC_assoc"/>
    <property type="match status" value="1"/>
</dbReference>
<feature type="transmembrane region" description="Helical" evidence="9">
    <location>
        <begin position="119"/>
        <end position="141"/>
    </location>
</feature>
<feature type="region of interest" description="Disordered" evidence="8">
    <location>
        <begin position="215"/>
        <end position="257"/>
    </location>
</feature>
<dbReference type="InterPro" id="IPR044751">
    <property type="entry name" value="Ion_transp-like_CBS"/>
</dbReference>
<keyword evidence="3" id="KW-0677">Repeat</keyword>
<evidence type="ECO:0000256" key="7">
    <source>
        <dbReference type="PROSITE-ProRule" id="PRU01193"/>
    </source>
</evidence>
<dbReference type="GO" id="GO:0030026">
    <property type="term" value="P:intracellular manganese ion homeostasis"/>
    <property type="evidence" value="ECO:0007669"/>
    <property type="project" value="TreeGrafter"/>
</dbReference>
<dbReference type="InterPro" id="IPR000644">
    <property type="entry name" value="CBS_dom"/>
</dbReference>
<dbReference type="Proteomes" id="UP001209570">
    <property type="component" value="Unassembled WGS sequence"/>
</dbReference>
<evidence type="ECO:0000256" key="2">
    <source>
        <dbReference type="ARBA" id="ARBA00022692"/>
    </source>
</evidence>
<dbReference type="FunFam" id="3.10.580.10:FF:000006">
    <property type="entry name" value="DUF21 and CBS domain protein"/>
    <property type="match status" value="1"/>
</dbReference>
<keyword evidence="5 7" id="KW-0472">Membrane</keyword>
<feature type="compositionally biased region" description="Basic residues" evidence="8">
    <location>
        <begin position="217"/>
        <end position="228"/>
    </location>
</feature>
<feature type="compositionally biased region" description="Low complexity" evidence="8">
    <location>
        <begin position="247"/>
        <end position="257"/>
    </location>
</feature>
<dbReference type="SUPFAM" id="SSF54631">
    <property type="entry name" value="CBS-domain pair"/>
    <property type="match status" value="1"/>
</dbReference>
<evidence type="ECO:0000259" key="11">
    <source>
        <dbReference type="PROSITE" id="PS51846"/>
    </source>
</evidence>
<dbReference type="Gene3D" id="3.10.580.10">
    <property type="entry name" value="CBS-domain"/>
    <property type="match status" value="1"/>
</dbReference>
<keyword evidence="4 7" id="KW-1133">Transmembrane helix</keyword>
<proteinExistence type="predicted"/>
<comment type="caution">
    <text evidence="12">The sequence shown here is derived from an EMBL/GenBank/DDBJ whole genome shotgun (WGS) entry which is preliminary data.</text>
</comment>
<dbReference type="PROSITE" id="PS51846">
    <property type="entry name" value="CNNM"/>
    <property type="match status" value="1"/>
</dbReference>
<dbReference type="InterPro" id="IPR002550">
    <property type="entry name" value="CNNM"/>
</dbReference>
<feature type="domain" description="CBS" evidence="10">
    <location>
        <begin position="357"/>
        <end position="431"/>
    </location>
</feature>
<dbReference type="PROSITE" id="PS51371">
    <property type="entry name" value="CBS"/>
    <property type="match status" value="1"/>
</dbReference>
<feature type="transmembrane region" description="Helical" evidence="9">
    <location>
        <begin position="148"/>
        <end position="168"/>
    </location>
</feature>
<dbReference type="Pfam" id="PF01595">
    <property type="entry name" value="CNNM"/>
    <property type="match status" value="1"/>
</dbReference>
<keyword evidence="13" id="KW-1185">Reference proteome</keyword>
<evidence type="ECO:0000256" key="1">
    <source>
        <dbReference type="ARBA" id="ARBA00004141"/>
    </source>
</evidence>
<keyword evidence="2 7" id="KW-0812">Transmembrane</keyword>
<evidence type="ECO:0000256" key="4">
    <source>
        <dbReference type="ARBA" id="ARBA00022989"/>
    </source>
</evidence>
<evidence type="ECO:0008006" key="14">
    <source>
        <dbReference type="Google" id="ProtNLM"/>
    </source>
</evidence>
<feature type="transmembrane region" description="Helical" evidence="9">
    <location>
        <begin position="32"/>
        <end position="57"/>
    </location>
</feature>
<evidence type="ECO:0000313" key="13">
    <source>
        <dbReference type="Proteomes" id="UP001209570"/>
    </source>
</evidence>
<dbReference type="InterPro" id="IPR045095">
    <property type="entry name" value="ACDP"/>
</dbReference>
<feature type="region of interest" description="Disordered" evidence="8">
    <location>
        <begin position="472"/>
        <end position="491"/>
    </location>
</feature>
<evidence type="ECO:0000256" key="5">
    <source>
        <dbReference type="ARBA" id="ARBA00023136"/>
    </source>
</evidence>
<dbReference type="InterPro" id="IPR046342">
    <property type="entry name" value="CBS_dom_sf"/>
</dbReference>
<sequence>MSDGGHHHQYLHAEPSGRACEFFSPTCEPGEFWLYLSICVALITTAGLMAGLTMGLLSLDMLNMRILQMEGSADEKRWASRVLPILSKHHFLLVTLMLVNAGANEALPIFLSRLVPESVSIILSVTCVLLFGEILPSAVFTGPSQLRIAATLTPIVRVLMAVVSPIAYPIAKLLDWFLGADHDVVKYKRKELKALVALQRETDALRRSVIEHDKAHTHEHHHHHHHHHVVVETPSGSSQLTHRRRSSSGVSDSSTSSLMRENSALGTRLHVDEVTIIHGALDLSAKTVQQVMIPIEKVYMLELDTKLDDNMMAEILASGHSRIPIYKKYRSNIVGLLLVKRLIVVDPEDERPIGDLVLRKPIVVTPDESCYHILNEFQKGRSHIALVTPHAKQVMQCWRKNEDIPVNVAFVGIITIEDVIEELIQEEIEDESDVYVHDMLNYWQNKAKRKAGTKLPFVKRQLKVLAERARKRVRNRRASKKETSLPPNSMAPPIEIKVVTEATPLLGTAAVGRN</sequence>
<dbReference type="GO" id="GO:0010960">
    <property type="term" value="P:magnesium ion homeostasis"/>
    <property type="evidence" value="ECO:0007669"/>
    <property type="project" value="InterPro"/>
</dbReference>
<feature type="domain" description="CNNM transmembrane" evidence="11">
    <location>
        <begin position="28"/>
        <end position="214"/>
    </location>
</feature>
<evidence type="ECO:0000256" key="8">
    <source>
        <dbReference type="SAM" id="MobiDB-lite"/>
    </source>
</evidence>